<dbReference type="InterPro" id="IPR043519">
    <property type="entry name" value="NT_sf"/>
</dbReference>
<dbReference type="OrthoDB" id="434989at2759"/>
<dbReference type="GO" id="GO:0097222">
    <property type="term" value="P:mitochondrial mRNA polyadenylation"/>
    <property type="evidence" value="ECO:0000318"/>
    <property type="project" value="GO_Central"/>
</dbReference>
<dbReference type="AlphaFoldDB" id="D6WRJ4"/>
<evidence type="ECO:0000259" key="1">
    <source>
        <dbReference type="Pfam" id="PF22600"/>
    </source>
</evidence>
<evidence type="ECO:0000313" key="2">
    <source>
        <dbReference type="EMBL" id="EFA06440.1"/>
    </source>
</evidence>
<dbReference type="InterPro" id="IPR054708">
    <property type="entry name" value="MTPAP-like_central"/>
</dbReference>
<dbReference type="Gene3D" id="3.30.460.10">
    <property type="entry name" value="Beta Polymerase, domain 2"/>
    <property type="match status" value="1"/>
</dbReference>
<dbReference type="FunCoup" id="D6WRJ4">
    <property type="interactions" value="1434"/>
</dbReference>
<dbReference type="Pfam" id="PF22600">
    <property type="entry name" value="MTPAP-like_central"/>
    <property type="match status" value="1"/>
</dbReference>
<dbReference type="GO" id="GO:0046872">
    <property type="term" value="F:metal ion binding"/>
    <property type="evidence" value="ECO:0007669"/>
    <property type="project" value="UniProtKB-KW"/>
</dbReference>
<dbReference type="GO" id="GO:0031123">
    <property type="term" value="P:RNA 3'-end processing"/>
    <property type="evidence" value="ECO:0000318"/>
    <property type="project" value="GO_Central"/>
</dbReference>
<feature type="domain" description="Poly(A) RNA polymerase mitochondrial-like central palm" evidence="1">
    <location>
        <begin position="174"/>
        <end position="324"/>
    </location>
</feature>
<dbReference type="Gene3D" id="1.10.1410.10">
    <property type="match status" value="1"/>
</dbReference>
<dbReference type="Proteomes" id="UP000007266">
    <property type="component" value="Linkage group 7"/>
</dbReference>
<dbReference type="PhylomeDB" id="D6WRJ4"/>
<dbReference type="GO" id="GO:1990817">
    <property type="term" value="F:poly(A) RNA polymerase activity"/>
    <property type="evidence" value="ECO:0000318"/>
    <property type="project" value="GO_Central"/>
</dbReference>
<gene>
    <name evidence="2" type="primary">AUGUSTUS-3.0.2_09322</name>
    <name evidence="2" type="ORF">TcasGA2_TC009322</name>
</gene>
<protein>
    <submittedName>
        <fullName evidence="2">Poly(A) RNA polymerase, mitochondrial-like Protein</fullName>
    </submittedName>
</protein>
<dbReference type="STRING" id="7070.D6WRJ4"/>
<reference evidence="2 3" key="1">
    <citation type="journal article" date="2008" name="Nature">
        <title>The genome of the model beetle and pest Tribolium castaneum.</title>
        <authorList>
            <consortium name="Tribolium Genome Sequencing Consortium"/>
            <person name="Richards S."/>
            <person name="Gibbs R.A."/>
            <person name="Weinstock G.M."/>
            <person name="Brown S.J."/>
            <person name="Denell R."/>
            <person name="Beeman R.W."/>
            <person name="Gibbs R."/>
            <person name="Beeman R.W."/>
            <person name="Brown S.J."/>
            <person name="Bucher G."/>
            <person name="Friedrich M."/>
            <person name="Grimmelikhuijzen C.J."/>
            <person name="Klingler M."/>
            <person name="Lorenzen M."/>
            <person name="Richards S."/>
            <person name="Roth S."/>
            <person name="Schroder R."/>
            <person name="Tautz D."/>
            <person name="Zdobnov E.M."/>
            <person name="Muzny D."/>
            <person name="Gibbs R.A."/>
            <person name="Weinstock G.M."/>
            <person name="Attaway T."/>
            <person name="Bell S."/>
            <person name="Buhay C.J."/>
            <person name="Chandrabose M.N."/>
            <person name="Chavez D."/>
            <person name="Clerk-Blankenburg K.P."/>
            <person name="Cree A."/>
            <person name="Dao M."/>
            <person name="Davis C."/>
            <person name="Chacko J."/>
            <person name="Dinh H."/>
            <person name="Dugan-Rocha S."/>
            <person name="Fowler G."/>
            <person name="Garner T.T."/>
            <person name="Garnes J."/>
            <person name="Gnirke A."/>
            <person name="Hawes A."/>
            <person name="Hernandez J."/>
            <person name="Hines S."/>
            <person name="Holder M."/>
            <person name="Hume J."/>
            <person name="Jhangiani S.N."/>
            <person name="Joshi V."/>
            <person name="Khan Z.M."/>
            <person name="Jackson L."/>
            <person name="Kovar C."/>
            <person name="Kowis A."/>
            <person name="Lee S."/>
            <person name="Lewis L.R."/>
            <person name="Margolis J."/>
            <person name="Morgan M."/>
            <person name="Nazareth L.V."/>
            <person name="Nguyen N."/>
            <person name="Okwuonu G."/>
            <person name="Parker D."/>
            <person name="Richards S."/>
            <person name="Ruiz S.J."/>
            <person name="Santibanez J."/>
            <person name="Savard J."/>
            <person name="Scherer S.E."/>
            <person name="Schneider B."/>
            <person name="Sodergren E."/>
            <person name="Tautz D."/>
            <person name="Vattahil S."/>
            <person name="Villasana D."/>
            <person name="White C.S."/>
            <person name="Wright R."/>
            <person name="Park Y."/>
            <person name="Beeman R.W."/>
            <person name="Lord J."/>
            <person name="Oppert B."/>
            <person name="Lorenzen M."/>
            <person name="Brown S."/>
            <person name="Wang L."/>
            <person name="Savard J."/>
            <person name="Tautz D."/>
            <person name="Richards S."/>
            <person name="Weinstock G."/>
            <person name="Gibbs R.A."/>
            <person name="Liu Y."/>
            <person name="Worley K."/>
            <person name="Weinstock G."/>
            <person name="Elsik C.G."/>
            <person name="Reese J.T."/>
            <person name="Elhaik E."/>
            <person name="Landan G."/>
            <person name="Graur D."/>
            <person name="Arensburger P."/>
            <person name="Atkinson P."/>
            <person name="Beeman R.W."/>
            <person name="Beidler J."/>
            <person name="Brown S.J."/>
            <person name="Demuth J.P."/>
            <person name="Drury D.W."/>
            <person name="Du Y.Z."/>
            <person name="Fujiwara H."/>
            <person name="Lorenzen M."/>
            <person name="Maselli V."/>
            <person name="Osanai M."/>
            <person name="Park Y."/>
            <person name="Robertson H.M."/>
            <person name="Tu Z."/>
            <person name="Wang J.J."/>
            <person name="Wang S."/>
            <person name="Richards S."/>
            <person name="Song H."/>
            <person name="Zhang L."/>
            <person name="Sodergren E."/>
            <person name="Werner D."/>
            <person name="Stanke M."/>
            <person name="Morgenstern B."/>
            <person name="Solovyev V."/>
            <person name="Kosarev P."/>
            <person name="Brown G."/>
            <person name="Chen H.C."/>
            <person name="Ermolaeva O."/>
            <person name="Hlavina W."/>
            <person name="Kapustin Y."/>
            <person name="Kiryutin B."/>
            <person name="Kitts P."/>
            <person name="Maglott D."/>
            <person name="Pruitt K."/>
            <person name="Sapojnikov V."/>
            <person name="Souvorov A."/>
            <person name="Mackey A.J."/>
            <person name="Waterhouse R.M."/>
            <person name="Wyder S."/>
            <person name="Zdobnov E.M."/>
            <person name="Zdobnov E.M."/>
            <person name="Wyder S."/>
            <person name="Kriventseva E.V."/>
            <person name="Kadowaki T."/>
            <person name="Bork P."/>
            <person name="Aranda M."/>
            <person name="Bao R."/>
            <person name="Beermann A."/>
            <person name="Berns N."/>
            <person name="Bolognesi R."/>
            <person name="Bonneton F."/>
            <person name="Bopp D."/>
            <person name="Brown S.J."/>
            <person name="Bucher G."/>
            <person name="Butts T."/>
            <person name="Chaumot A."/>
            <person name="Denell R.E."/>
            <person name="Ferrier D.E."/>
            <person name="Friedrich M."/>
            <person name="Gordon C.M."/>
            <person name="Jindra M."/>
            <person name="Klingler M."/>
            <person name="Lan Q."/>
            <person name="Lattorff H.M."/>
            <person name="Laudet V."/>
            <person name="von Levetsow C."/>
            <person name="Liu Z."/>
            <person name="Lutz R."/>
            <person name="Lynch J.A."/>
            <person name="da Fonseca R.N."/>
            <person name="Posnien N."/>
            <person name="Reuter R."/>
            <person name="Roth S."/>
            <person name="Savard J."/>
            <person name="Schinko J.B."/>
            <person name="Schmitt C."/>
            <person name="Schoppmeier M."/>
            <person name="Schroder R."/>
            <person name="Shippy T.D."/>
            <person name="Simonnet F."/>
            <person name="Marques-Souza H."/>
            <person name="Tautz D."/>
            <person name="Tomoyasu Y."/>
            <person name="Trauner J."/>
            <person name="Van der Zee M."/>
            <person name="Vervoort M."/>
            <person name="Wittkopp N."/>
            <person name="Wimmer E.A."/>
            <person name="Yang X."/>
            <person name="Jones A.K."/>
            <person name="Sattelle D.B."/>
            <person name="Ebert P.R."/>
            <person name="Nelson D."/>
            <person name="Scott J.G."/>
            <person name="Beeman R.W."/>
            <person name="Muthukrishnan S."/>
            <person name="Kramer K.J."/>
            <person name="Arakane Y."/>
            <person name="Beeman R.W."/>
            <person name="Zhu Q."/>
            <person name="Hogenkamp D."/>
            <person name="Dixit R."/>
            <person name="Oppert B."/>
            <person name="Jiang H."/>
            <person name="Zou Z."/>
            <person name="Marshall J."/>
            <person name="Elpidina E."/>
            <person name="Vinokurov K."/>
            <person name="Oppert C."/>
            <person name="Zou Z."/>
            <person name="Evans J."/>
            <person name="Lu Z."/>
            <person name="Zhao P."/>
            <person name="Sumathipala N."/>
            <person name="Altincicek B."/>
            <person name="Vilcinskas A."/>
            <person name="Williams M."/>
            <person name="Hultmark D."/>
            <person name="Hetru C."/>
            <person name="Jiang H."/>
            <person name="Grimmelikhuijzen C.J."/>
            <person name="Hauser F."/>
            <person name="Cazzamali G."/>
            <person name="Williamson M."/>
            <person name="Park Y."/>
            <person name="Li B."/>
            <person name="Tanaka Y."/>
            <person name="Predel R."/>
            <person name="Neupert S."/>
            <person name="Schachtner J."/>
            <person name="Verleyen P."/>
            <person name="Raible F."/>
            <person name="Bork P."/>
            <person name="Friedrich M."/>
            <person name="Walden K.K."/>
            <person name="Robertson H.M."/>
            <person name="Angeli S."/>
            <person name="Foret S."/>
            <person name="Bucher G."/>
            <person name="Schuetz S."/>
            <person name="Maleszka R."/>
            <person name="Wimmer E.A."/>
            <person name="Beeman R.W."/>
            <person name="Lorenzen M."/>
            <person name="Tomoyasu Y."/>
            <person name="Miller S.C."/>
            <person name="Grossmann D."/>
            <person name="Bucher G."/>
        </authorList>
    </citation>
    <scope>NUCLEOTIDE SEQUENCE [LARGE SCALE GENOMIC DNA]</scope>
    <source>
        <strain evidence="2 3">Georgia GA2</strain>
    </source>
</reference>
<dbReference type="HOGENOM" id="CLU_018757_2_0_1"/>
<dbReference type="SUPFAM" id="SSF81631">
    <property type="entry name" value="PAP/OAS1 substrate-binding domain"/>
    <property type="match status" value="1"/>
</dbReference>
<reference evidence="2 3" key="2">
    <citation type="journal article" date="2010" name="Nucleic Acids Res.">
        <title>BeetleBase in 2010: revisions to provide comprehensive genomic information for Tribolium castaneum.</title>
        <authorList>
            <person name="Kim H.S."/>
            <person name="Murphy T."/>
            <person name="Xia J."/>
            <person name="Caragea D."/>
            <person name="Park Y."/>
            <person name="Beeman R.W."/>
            <person name="Lorenzen M.D."/>
            <person name="Butcher S."/>
            <person name="Manak J.R."/>
            <person name="Brown S.J."/>
        </authorList>
    </citation>
    <scope>GENOME REANNOTATION</scope>
    <source>
        <strain evidence="2 3">Georgia GA2</strain>
    </source>
</reference>
<keyword evidence="3" id="KW-1185">Reference proteome</keyword>
<name>D6WRJ4_TRICA</name>
<dbReference type="InParanoid" id="D6WRJ4"/>
<dbReference type="KEGG" id="tca:663371"/>
<evidence type="ECO:0000313" key="3">
    <source>
        <dbReference type="Proteomes" id="UP000007266"/>
    </source>
</evidence>
<accession>D6WRJ4</accession>
<dbReference type="SUPFAM" id="SSF81301">
    <property type="entry name" value="Nucleotidyltransferase"/>
    <property type="match status" value="1"/>
</dbReference>
<proteinExistence type="predicted"/>
<dbReference type="CDD" id="cd05402">
    <property type="entry name" value="NT_PAP_TUTase"/>
    <property type="match status" value="1"/>
</dbReference>
<dbReference type="eggNOG" id="KOG2277">
    <property type="taxonomic scope" value="Eukaryota"/>
</dbReference>
<sequence length="577" mass="65810">MSVFLTCRLKNSIGRKKFFNFSSDIVRQLSQQVKQNESFVPFMDVIKFRREEARRSILVQVQSAQSFKELHSYCNSVGNVRQMLHYTVGVEPLNFIVVEFASEKDVTNVLERSSYLEDSQVVPVQSQFLWFRASNRKLPKLKQSKSAILSIENGNQCVTPSEIVNLLSKCDSVSEQMNVLYNSTKLNDLGTRLRFLTARQVENAVRGMFPKAKAYPFGSSVNGYGKMGCDLDLVLRLCDDKVKNDARLMFHCKGLVGSERTASQRNMEAIGDLLQLFLPGCSQVRRILQARVPIIKYYQQLTDVECDLSMANMSGVHMSDFLYIMGSLDARIRPLVFTIRKWASEIGLTNSSPGRWITNFSLTLLVLAFLQKPINSKPILPSLNTLVKLAEPKDSYMTEDGINCTFLRDITKLKTPTENKESLETLLVEFFEFYSQFDFASKALCLNESVAITKPEHCALYIVNPLERGLNVSKNVSMEELDRFRVEARNAAWILESQENKNENWGILSIFENKRKASSVVNFAFANKHGRLVEVSTLFEENTDKPVEYKNASVKKQVENIKNDTKNKLKELQKTNR</sequence>
<dbReference type="EMBL" id="KQ971351">
    <property type="protein sequence ID" value="EFA06440.1"/>
    <property type="molecule type" value="Genomic_DNA"/>
</dbReference>
<dbReference type="PANTHER" id="PTHR12271:SF133">
    <property type="entry name" value="POLY(A) RNA POLYMERASE, MITOCHONDRIAL"/>
    <property type="match status" value="1"/>
</dbReference>
<organism evidence="2 3">
    <name type="scientific">Tribolium castaneum</name>
    <name type="common">Red flour beetle</name>
    <dbReference type="NCBI Taxonomy" id="7070"/>
    <lineage>
        <taxon>Eukaryota</taxon>
        <taxon>Metazoa</taxon>
        <taxon>Ecdysozoa</taxon>
        <taxon>Arthropoda</taxon>
        <taxon>Hexapoda</taxon>
        <taxon>Insecta</taxon>
        <taxon>Pterygota</taxon>
        <taxon>Neoptera</taxon>
        <taxon>Endopterygota</taxon>
        <taxon>Coleoptera</taxon>
        <taxon>Polyphaga</taxon>
        <taxon>Cucujiformia</taxon>
        <taxon>Tenebrionidae</taxon>
        <taxon>Tenebrionidae incertae sedis</taxon>
        <taxon>Tribolium</taxon>
    </lineage>
</organism>
<dbReference type="OMA" id="LRFDNDM"/>
<dbReference type="PANTHER" id="PTHR12271">
    <property type="entry name" value="POLY A POLYMERASE CID PAP -RELATED"/>
    <property type="match status" value="1"/>
</dbReference>
<dbReference type="GO" id="GO:0005739">
    <property type="term" value="C:mitochondrion"/>
    <property type="evidence" value="ECO:0007669"/>
    <property type="project" value="GOC"/>
</dbReference>